<dbReference type="InterPro" id="IPR020846">
    <property type="entry name" value="MFS_dom"/>
</dbReference>
<feature type="transmembrane region" description="Helical" evidence="5">
    <location>
        <begin position="119"/>
        <end position="140"/>
    </location>
</feature>
<keyword evidence="2 5" id="KW-0812">Transmembrane</keyword>
<gene>
    <name evidence="7" type="ORF">SAMN04489812_5227</name>
</gene>
<dbReference type="RefSeq" id="WP_091529063.1">
    <property type="nucleotide sequence ID" value="NZ_LT629772.1"/>
</dbReference>
<dbReference type="PROSITE" id="PS50850">
    <property type="entry name" value="MFS"/>
    <property type="match status" value="1"/>
</dbReference>
<dbReference type="PANTHER" id="PTHR23508:SF10">
    <property type="entry name" value="CARBOXYLIC ACID TRANSPORTER PROTEIN HOMOLOG"/>
    <property type="match status" value="1"/>
</dbReference>
<feature type="transmembrane region" description="Helical" evidence="5">
    <location>
        <begin position="178"/>
        <end position="197"/>
    </location>
</feature>
<dbReference type="STRING" id="630515.SAMN04489812_5227"/>
<comment type="subcellular location">
    <subcellularLocation>
        <location evidence="1">Cell membrane</location>
        <topology evidence="1">Multi-pass membrane protein</topology>
    </subcellularLocation>
</comment>
<dbReference type="InterPro" id="IPR011701">
    <property type="entry name" value="MFS"/>
</dbReference>
<feature type="transmembrane region" description="Helical" evidence="5">
    <location>
        <begin position="232"/>
        <end position="253"/>
    </location>
</feature>
<evidence type="ECO:0000259" key="6">
    <source>
        <dbReference type="PROSITE" id="PS50850"/>
    </source>
</evidence>
<sequence>MSAEGMPEGLVDDAPSTATGWTRYGRGAVLAAAVGYGLDGFDLLILSFALGGIISSLGLSDPQAGSLTTVTLLGAVLGGIVFGILSDRYGRVRMLTYSVIFFAVFTGLSALAQGYYDLAAYRFVAGIGIGGEFGIGMTLAAEATSARLRARATSWVGIGFQCGVLAAALVSAPIIAVFGWRGLFVVGVLPAVAAIIIRKQLPESPTFLQRQQDGPVGRQRLRLSYLVADRATVGYTVAMIILTSVQNFGYFGIISWLPTYLAKNVGLDLTSSALWTAVTVLGMMTGIITFGQLADRVGRRPTFRIFQLGAAASVLIYSQLHDPTAILIGGFVMGLFANGMLGGYGALMAELYPTRARATAQNVLFNVGRGIGGFAPFLIALVASANGFGFALALLSSIYVLAFLAMFLIPERKGTELT</sequence>
<feature type="transmembrane region" description="Helical" evidence="5">
    <location>
        <begin position="388"/>
        <end position="409"/>
    </location>
</feature>
<reference evidence="7 8" key="1">
    <citation type="submission" date="2016-10" db="EMBL/GenBank/DDBJ databases">
        <authorList>
            <person name="de Groot N.N."/>
        </authorList>
    </citation>
    <scope>NUCLEOTIDE SEQUENCE [LARGE SCALE GENOMIC DNA]</scope>
    <source>
        <strain evidence="7 8">DSM 21800</strain>
    </source>
</reference>
<dbReference type="AlphaFoldDB" id="A0A1H1ZHH1"/>
<evidence type="ECO:0000256" key="4">
    <source>
        <dbReference type="ARBA" id="ARBA00023136"/>
    </source>
</evidence>
<evidence type="ECO:0000313" key="7">
    <source>
        <dbReference type="EMBL" id="SDT33168.1"/>
    </source>
</evidence>
<proteinExistence type="predicted"/>
<feature type="transmembrane region" description="Helical" evidence="5">
    <location>
        <begin position="363"/>
        <end position="382"/>
    </location>
</feature>
<dbReference type="PANTHER" id="PTHR23508">
    <property type="entry name" value="CARBOXYLIC ACID TRANSPORTER PROTEIN HOMOLOG"/>
    <property type="match status" value="1"/>
</dbReference>
<feature type="transmembrane region" description="Helical" evidence="5">
    <location>
        <begin position="94"/>
        <end position="113"/>
    </location>
</feature>
<dbReference type="SUPFAM" id="SSF103473">
    <property type="entry name" value="MFS general substrate transporter"/>
    <property type="match status" value="1"/>
</dbReference>
<evidence type="ECO:0000256" key="5">
    <source>
        <dbReference type="SAM" id="Phobius"/>
    </source>
</evidence>
<dbReference type="PROSITE" id="PS00217">
    <property type="entry name" value="SUGAR_TRANSPORT_2"/>
    <property type="match status" value="1"/>
</dbReference>
<evidence type="ECO:0000256" key="1">
    <source>
        <dbReference type="ARBA" id="ARBA00004651"/>
    </source>
</evidence>
<feature type="transmembrane region" description="Helical" evidence="5">
    <location>
        <begin position="273"/>
        <end position="291"/>
    </location>
</feature>
<dbReference type="Pfam" id="PF07690">
    <property type="entry name" value="MFS_1"/>
    <property type="match status" value="1"/>
</dbReference>
<evidence type="ECO:0000313" key="8">
    <source>
        <dbReference type="Proteomes" id="UP000199103"/>
    </source>
</evidence>
<feature type="domain" description="Major facilitator superfamily (MFS) profile" evidence="6">
    <location>
        <begin position="28"/>
        <end position="414"/>
    </location>
</feature>
<evidence type="ECO:0000256" key="3">
    <source>
        <dbReference type="ARBA" id="ARBA00022989"/>
    </source>
</evidence>
<feature type="transmembrane region" description="Helical" evidence="5">
    <location>
        <begin position="29"/>
        <end position="54"/>
    </location>
</feature>
<evidence type="ECO:0000256" key="2">
    <source>
        <dbReference type="ARBA" id="ARBA00022692"/>
    </source>
</evidence>
<feature type="transmembrane region" description="Helical" evidence="5">
    <location>
        <begin position="303"/>
        <end position="320"/>
    </location>
</feature>
<dbReference type="GO" id="GO:0046943">
    <property type="term" value="F:carboxylic acid transmembrane transporter activity"/>
    <property type="evidence" value="ECO:0007669"/>
    <property type="project" value="TreeGrafter"/>
</dbReference>
<dbReference type="Gene3D" id="1.20.1250.20">
    <property type="entry name" value="MFS general substrate transporter like domains"/>
    <property type="match status" value="2"/>
</dbReference>
<accession>A0A1H1ZHH1</accession>
<organism evidence="7 8">
    <name type="scientific">Microlunatus soli</name>
    <dbReference type="NCBI Taxonomy" id="630515"/>
    <lineage>
        <taxon>Bacteria</taxon>
        <taxon>Bacillati</taxon>
        <taxon>Actinomycetota</taxon>
        <taxon>Actinomycetes</taxon>
        <taxon>Propionibacteriales</taxon>
        <taxon>Propionibacteriaceae</taxon>
        <taxon>Microlunatus</taxon>
    </lineage>
</organism>
<keyword evidence="8" id="KW-1185">Reference proteome</keyword>
<dbReference type="InterPro" id="IPR036259">
    <property type="entry name" value="MFS_trans_sf"/>
</dbReference>
<protein>
    <submittedName>
        <fullName evidence="7">Predicted arabinose efflux permease, MFS family</fullName>
    </submittedName>
</protein>
<keyword evidence="4 5" id="KW-0472">Membrane</keyword>
<feature type="transmembrane region" description="Helical" evidence="5">
    <location>
        <begin position="152"/>
        <end position="172"/>
    </location>
</feature>
<dbReference type="Proteomes" id="UP000199103">
    <property type="component" value="Chromosome I"/>
</dbReference>
<feature type="transmembrane region" description="Helical" evidence="5">
    <location>
        <begin position="326"/>
        <end position="351"/>
    </location>
</feature>
<dbReference type="GO" id="GO:0005886">
    <property type="term" value="C:plasma membrane"/>
    <property type="evidence" value="ECO:0007669"/>
    <property type="project" value="UniProtKB-SubCell"/>
</dbReference>
<keyword evidence="3 5" id="KW-1133">Transmembrane helix</keyword>
<dbReference type="EMBL" id="LT629772">
    <property type="protein sequence ID" value="SDT33168.1"/>
    <property type="molecule type" value="Genomic_DNA"/>
</dbReference>
<feature type="transmembrane region" description="Helical" evidence="5">
    <location>
        <begin position="66"/>
        <end position="85"/>
    </location>
</feature>
<name>A0A1H1ZHH1_9ACTN</name>
<dbReference type="InterPro" id="IPR005829">
    <property type="entry name" value="Sugar_transporter_CS"/>
</dbReference>
<dbReference type="OrthoDB" id="9787026at2"/>